<dbReference type="STRING" id="946122.A0A0C2TVS3"/>
<evidence type="ECO:0000313" key="4">
    <source>
        <dbReference type="EMBL" id="KIL71454.1"/>
    </source>
</evidence>
<dbReference type="InterPro" id="IPR019378">
    <property type="entry name" value="GDP-Fuc_O-FucTrfase"/>
</dbReference>
<dbReference type="InParanoid" id="A0A0C2TVS3"/>
<dbReference type="GO" id="GO:0006004">
    <property type="term" value="P:fucose metabolic process"/>
    <property type="evidence" value="ECO:0007669"/>
    <property type="project" value="UniProtKB-KW"/>
</dbReference>
<keyword evidence="5" id="KW-1185">Reference proteome</keyword>
<keyword evidence="1" id="KW-0808">Transferase</keyword>
<keyword evidence="2" id="KW-0294">Fucose metabolism</keyword>
<protein>
    <submittedName>
        <fullName evidence="4">Uncharacterized protein</fullName>
    </submittedName>
</protein>
<dbReference type="GO" id="GO:0016740">
    <property type="term" value="F:transferase activity"/>
    <property type="evidence" value="ECO:0007669"/>
    <property type="project" value="UniProtKB-KW"/>
</dbReference>
<evidence type="ECO:0000256" key="1">
    <source>
        <dbReference type="ARBA" id="ARBA00022679"/>
    </source>
</evidence>
<keyword evidence="3" id="KW-0119">Carbohydrate metabolism</keyword>
<dbReference type="Gene3D" id="3.40.50.11350">
    <property type="match status" value="1"/>
</dbReference>
<name>A0A0C2TVS3_AMAMK</name>
<evidence type="ECO:0000256" key="3">
    <source>
        <dbReference type="ARBA" id="ARBA00023277"/>
    </source>
</evidence>
<dbReference type="CDD" id="cd11296">
    <property type="entry name" value="O-FucT_like"/>
    <property type="match status" value="1"/>
</dbReference>
<proteinExistence type="predicted"/>
<evidence type="ECO:0000256" key="2">
    <source>
        <dbReference type="ARBA" id="ARBA00023253"/>
    </source>
</evidence>
<organism evidence="4 5">
    <name type="scientific">Amanita muscaria (strain Koide BX008)</name>
    <dbReference type="NCBI Taxonomy" id="946122"/>
    <lineage>
        <taxon>Eukaryota</taxon>
        <taxon>Fungi</taxon>
        <taxon>Dikarya</taxon>
        <taxon>Basidiomycota</taxon>
        <taxon>Agaricomycotina</taxon>
        <taxon>Agaricomycetes</taxon>
        <taxon>Agaricomycetidae</taxon>
        <taxon>Agaricales</taxon>
        <taxon>Pluteineae</taxon>
        <taxon>Amanitaceae</taxon>
        <taxon>Amanita</taxon>
    </lineage>
</organism>
<dbReference type="OrthoDB" id="423313at2759"/>
<accession>A0A0C2TVS3</accession>
<dbReference type="EMBL" id="KN818222">
    <property type="protein sequence ID" value="KIL71454.1"/>
    <property type="molecule type" value="Genomic_DNA"/>
</dbReference>
<dbReference type="Proteomes" id="UP000054549">
    <property type="component" value="Unassembled WGS sequence"/>
</dbReference>
<reference evidence="4 5" key="1">
    <citation type="submission" date="2014-04" db="EMBL/GenBank/DDBJ databases">
        <title>Evolutionary Origins and Diversification of the Mycorrhizal Mutualists.</title>
        <authorList>
            <consortium name="DOE Joint Genome Institute"/>
            <consortium name="Mycorrhizal Genomics Consortium"/>
            <person name="Kohler A."/>
            <person name="Kuo A."/>
            <person name="Nagy L.G."/>
            <person name="Floudas D."/>
            <person name="Copeland A."/>
            <person name="Barry K.W."/>
            <person name="Cichocki N."/>
            <person name="Veneault-Fourrey C."/>
            <person name="LaButti K."/>
            <person name="Lindquist E.A."/>
            <person name="Lipzen A."/>
            <person name="Lundell T."/>
            <person name="Morin E."/>
            <person name="Murat C."/>
            <person name="Riley R."/>
            <person name="Ohm R."/>
            <person name="Sun H."/>
            <person name="Tunlid A."/>
            <person name="Henrissat B."/>
            <person name="Grigoriev I.V."/>
            <person name="Hibbett D.S."/>
            <person name="Martin F."/>
        </authorList>
    </citation>
    <scope>NUCLEOTIDE SEQUENCE [LARGE SCALE GENOMIC DNA]</scope>
    <source>
        <strain evidence="4 5">Koide BX008</strain>
    </source>
</reference>
<dbReference type="HOGENOM" id="CLU_032339_0_0_1"/>
<dbReference type="Pfam" id="PF10250">
    <property type="entry name" value="O-FucT"/>
    <property type="match status" value="1"/>
</dbReference>
<gene>
    <name evidence="4" type="ORF">M378DRAFT_64770</name>
</gene>
<sequence>MYKTRTHGTDVYLPTNVQNFDRLSAVIGPPTTKFRDNLKPDLKYITSWIDAGWTNDVITYMNLIYLALVTQRIPIIGSFIPSHLGNVPPIDFSKVFDVPRLSKLINVPVLEWHEVKDRNSTGVDELGCWDIWSTTEVTSDRPRGSRLLGLLNIDVSYTKTPAWVKVIPNFQHDRHSSLFALASLAEPETRLETLIDPVIHESERNRVRLPPDEHLLCYDYLYYVSTHFPFEYEYDYSPAWKYVGQHMHWSQELEKLTNRYLRRAMNLESSDESPPPYVSIHARHRDFEVYCQKQSLEDCYASLDVIERRVKDVQQELRQRKGIDVKHVVMTSDERNSTWWDDVKGKGWYALDHSQTTELYGPWYPVLIDAVVQSNGAAFLGTDVSTMSTMARRRVQSWHDGAVRSVKWGKPGADDH</sequence>
<evidence type="ECO:0000313" key="5">
    <source>
        <dbReference type="Proteomes" id="UP000054549"/>
    </source>
</evidence>
<dbReference type="AlphaFoldDB" id="A0A0C2TVS3"/>